<keyword evidence="4" id="KW-1185">Reference proteome</keyword>
<dbReference type="GO" id="GO:0005093">
    <property type="term" value="F:Rab GDP-dissociation inhibitor activity"/>
    <property type="evidence" value="ECO:0000318"/>
    <property type="project" value="GO_Central"/>
</dbReference>
<sequence>MDDEYDVIVLGTGLKECILSGALSVAGKKVLHMDSQKFYGGETASLTPLSQLFDKFNRSMPKEEIEKRFGRERDWNVDLVPKFIMAGGNLVKILIGSGVTRYLEFKSIGGSYVYRGNKIYKVPCDEKEALNSSLMGLLEKRRFRNFLLWVQDFKIEDPKTWKGIDPQKNTMTEVYQKFGLDANTADFVGHAMALEINDSYKDQPFGQTVEKIKLYNESLSRYGKSPYLYPLYGLGEIPQGFARLSAIYGGTYMLDKPIEAIVYDDEGVVKGVTSQGETARAKIVLGDSSYFPDKVKKVGQVVRCICLLNHPIPNTADAPSCQIIIPQNQVNRKHDIYVACVSYDNFAAAKGFFIASVMTTVETSNPEAELKPGLNLLGPIMEKFVSVSDLNEPIDDGSKSKVFIPKSCDALSHFNKDCQDIEDLYERITGEPFDFSKLQTQIETHE</sequence>
<comment type="subcellular location">
    <subcellularLocation>
        <location evidence="2">Cytoplasm</location>
    </subcellularLocation>
</comment>
<dbReference type="eggNOG" id="KOG1439">
    <property type="taxonomic scope" value="Eukaryota"/>
</dbReference>
<dbReference type="GO" id="GO:0005829">
    <property type="term" value="C:cytosol"/>
    <property type="evidence" value="ECO:0000318"/>
    <property type="project" value="GO_Central"/>
</dbReference>
<dbReference type="InterPro" id="IPR000806">
    <property type="entry name" value="RabGDI"/>
</dbReference>
<keyword evidence="2" id="KW-0963">Cytoplasm</keyword>
<dbReference type="InParanoid" id="A7RW44"/>
<dbReference type="GO" id="GO:0015031">
    <property type="term" value="P:protein transport"/>
    <property type="evidence" value="ECO:0007669"/>
    <property type="project" value="InterPro"/>
</dbReference>
<dbReference type="GO" id="GO:0007264">
    <property type="term" value="P:small GTPase-mediated signal transduction"/>
    <property type="evidence" value="ECO:0007669"/>
    <property type="project" value="InterPro"/>
</dbReference>
<dbReference type="HOGENOM" id="CLU_021695_0_0_1"/>
<dbReference type="SUPFAM" id="SSF54373">
    <property type="entry name" value="FAD-linked reductases, C-terminal domain"/>
    <property type="match status" value="1"/>
</dbReference>
<keyword evidence="2" id="KW-0343">GTPase activation</keyword>
<dbReference type="FunFam" id="1.10.405.10:FF:000001">
    <property type="entry name" value="Rab GDP dissociation inhibitor"/>
    <property type="match status" value="1"/>
</dbReference>
<dbReference type="KEGG" id="nve:5516377"/>
<dbReference type="PRINTS" id="PR00892">
    <property type="entry name" value="RABGDI"/>
</dbReference>
<dbReference type="AlphaFoldDB" id="A7RW44"/>
<dbReference type="Gene3D" id="3.30.519.10">
    <property type="entry name" value="Guanine Nucleotide Dissociation Inhibitor, domain 2"/>
    <property type="match status" value="1"/>
</dbReference>
<gene>
    <name evidence="3" type="ORF">NEMVEDRAFT_v1g163393</name>
</gene>
<comment type="function">
    <text evidence="2">Regulates the GDP/GTP exchange reaction of most RAB proteins by inhibiting the dissociation of GDP from them, and the subsequent binding of GTP.</text>
</comment>
<dbReference type="Gene3D" id="3.50.50.60">
    <property type="entry name" value="FAD/NAD(P)-binding domain"/>
    <property type="match status" value="1"/>
</dbReference>
<comment type="similarity">
    <text evidence="1 2">Belongs to the Rab GDI family.</text>
</comment>
<dbReference type="PhylomeDB" id="A7RW44"/>
<protein>
    <recommendedName>
        <fullName evidence="2">Rab GDP dissociation inhibitor</fullName>
    </recommendedName>
</protein>
<accession>A7RW44</accession>
<evidence type="ECO:0000256" key="1">
    <source>
        <dbReference type="ARBA" id="ARBA00005593"/>
    </source>
</evidence>
<organism evidence="3 4">
    <name type="scientific">Nematostella vectensis</name>
    <name type="common">Starlet sea anemone</name>
    <dbReference type="NCBI Taxonomy" id="45351"/>
    <lineage>
        <taxon>Eukaryota</taxon>
        <taxon>Metazoa</taxon>
        <taxon>Cnidaria</taxon>
        <taxon>Anthozoa</taxon>
        <taxon>Hexacorallia</taxon>
        <taxon>Actiniaria</taxon>
        <taxon>Edwardsiidae</taxon>
        <taxon>Nematostella</taxon>
    </lineage>
</organism>
<dbReference type="GO" id="GO:0005096">
    <property type="term" value="F:GTPase activator activity"/>
    <property type="evidence" value="ECO:0007669"/>
    <property type="project" value="UniProtKB-KW"/>
</dbReference>
<reference evidence="3 4" key="1">
    <citation type="journal article" date="2007" name="Science">
        <title>Sea anemone genome reveals ancestral eumetazoan gene repertoire and genomic organization.</title>
        <authorList>
            <person name="Putnam N.H."/>
            <person name="Srivastava M."/>
            <person name="Hellsten U."/>
            <person name="Dirks B."/>
            <person name="Chapman J."/>
            <person name="Salamov A."/>
            <person name="Terry A."/>
            <person name="Shapiro H."/>
            <person name="Lindquist E."/>
            <person name="Kapitonov V.V."/>
            <person name="Jurka J."/>
            <person name="Genikhovich G."/>
            <person name="Grigoriev I.V."/>
            <person name="Lucas S.M."/>
            <person name="Steele R.E."/>
            <person name="Finnerty J.R."/>
            <person name="Technau U."/>
            <person name="Martindale M.Q."/>
            <person name="Rokhsar D.S."/>
        </authorList>
    </citation>
    <scope>NUCLEOTIDE SEQUENCE [LARGE SCALE GENOMIC DNA]</scope>
    <source>
        <strain evidence="4">CH2 X CH6</strain>
    </source>
</reference>
<dbReference type="STRING" id="45351.A7RW44"/>
<evidence type="ECO:0000256" key="2">
    <source>
        <dbReference type="RuleBase" id="RU363124"/>
    </source>
</evidence>
<evidence type="ECO:0000313" key="3">
    <source>
        <dbReference type="EMBL" id="EDO44348.1"/>
    </source>
</evidence>
<dbReference type="Gene3D" id="1.10.405.10">
    <property type="entry name" value="Guanine Nucleotide Dissociation Inhibitor, domain 1"/>
    <property type="match status" value="1"/>
</dbReference>
<dbReference type="InterPro" id="IPR036188">
    <property type="entry name" value="FAD/NAD-bd_sf"/>
</dbReference>
<dbReference type="SUPFAM" id="SSF51905">
    <property type="entry name" value="FAD/NAD(P)-binding domain"/>
    <property type="match status" value="2"/>
</dbReference>
<dbReference type="InterPro" id="IPR018203">
    <property type="entry name" value="GDP_dissociation_inhibitor"/>
</dbReference>
<evidence type="ECO:0000313" key="4">
    <source>
        <dbReference type="Proteomes" id="UP000001593"/>
    </source>
</evidence>
<dbReference type="OrthoDB" id="9446342at2759"/>
<dbReference type="PANTHER" id="PTHR11787:SF8">
    <property type="entry name" value="RAB GDP DISSOCIATION INHIBITOR"/>
    <property type="match status" value="1"/>
</dbReference>
<dbReference type="Pfam" id="PF00996">
    <property type="entry name" value="GDI"/>
    <property type="match status" value="1"/>
</dbReference>
<dbReference type="PANTHER" id="PTHR11787">
    <property type="entry name" value="RAB GDP-DISSOCIATION INHIBITOR"/>
    <property type="match status" value="1"/>
</dbReference>
<dbReference type="PRINTS" id="PR00891">
    <property type="entry name" value="RABGDIREP"/>
</dbReference>
<name>A7RW44_NEMVE</name>
<dbReference type="OMA" id="FETKAKM"/>
<dbReference type="EMBL" id="DS469545">
    <property type="protein sequence ID" value="EDO44348.1"/>
    <property type="molecule type" value="Genomic_DNA"/>
</dbReference>
<dbReference type="Proteomes" id="UP000001593">
    <property type="component" value="Unassembled WGS sequence"/>
</dbReference>
<dbReference type="GO" id="GO:0016192">
    <property type="term" value="P:vesicle-mediated transport"/>
    <property type="evidence" value="ECO:0000318"/>
    <property type="project" value="GO_Central"/>
</dbReference>
<proteinExistence type="inferred from homology"/>